<dbReference type="GeneID" id="59259196"/>
<name>A0A8H6ATT3_9HELO</name>
<reference evidence="2 3" key="1">
    <citation type="journal article" date="2020" name="Phytopathology">
        <title>A high-quality genome resource of Botrytis fragariae, a new and rapidly spreading fungal pathogen causing strawberry gray mold in the U.S.A.</title>
        <authorList>
            <person name="Wu Y."/>
            <person name="Saski C.A."/>
            <person name="Schnabel G."/>
            <person name="Xiao S."/>
            <person name="Hu M."/>
        </authorList>
    </citation>
    <scope>NUCLEOTIDE SEQUENCE [LARGE SCALE GENOMIC DNA]</scope>
    <source>
        <strain evidence="2 3">BVB16</strain>
    </source>
</reference>
<comment type="caution">
    <text evidence="2">The sequence shown here is derived from an EMBL/GenBank/DDBJ whole genome shotgun (WGS) entry which is preliminary data.</text>
</comment>
<proteinExistence type="predicted"/>
<evidence type="ECO:0000313" key="3">
    <source>
        <dbReference type="Proteomes" id="UP000531561"/>
    </source>
</evidence>
<dbReference type="OrthoDB" id="3548752at2759"/>
<protein>
    <submittedName>
        <fullName evidence="2">Uncharacterized protein</fullName>
    </submittedName>
</protein>
<dbReference type="Proteomes" id="UP000531561">
    <property type="component" value="Unassembled WGS sequence"/>
</dbReference>
<evidence type="ECO:0000256" key="1">
    <source>
        <dbReference type="SAM" id="MobiDB-lite"/>
    </source>
</evidence>
<feature type="region of interest" description="Disordered" evidence="1">
    <location>
        <begin position="128"/>
        <end position="150"/>
    </location>
</feature>
<sequence length="213" mass="24673">MEKNVSSDGHRLLRFPKINYNQSIQKLCTDTTKYILAQDNDLGVFRMVNTHAKPINQEQWPSWVPDFTSPLPGLGEPKNSYWMLPLEDVSHTRLPGKKKAIYTENDKLLIHEHVLSEIRKPIRMVENNERHDKELEHEKRRTGERQHPRFDPEFLPMSVWEDSEGREVYGTMDVKKGDLVVVAACSESPSILRRLKNAQSDKKEKSVNGLSTI</sequence>
<accession>A0A8H6ATT3</accession>
<dbReference type="EMBL" id="JABFCT010000008">
    <property type="protein sequence ID" value="KAF5873653.1"/>
    <property type="molecule type" value="Genomic_DNA"/>
</dbReference>
<gene>
    <name evidence="2" type="ORF">Bfra_005117</name>
</gene>
<keyword evidence="3" id="KW-1185">Reference proteome</keyword>
<evidence type="ECO:0000313" key="2">
    <source>
        <dbReference type="EMBL" id="KAF5873653.1"/>
    </source>
</evidence>
<dbReference type="RefSeq" id="XP_037192599.1">
    <property type="nucleotide sequence ID" value="XM_037335504.1"/>
</dbReference>
<organism evidence="2 3">
    <name type="scientific">Botrytis fragariae</name>
    <dbReference type="NCBI Taxonomy" id="1964551"/>
    <lineage>
        <taxon>Eukaryota</taxon>
        <taxon>Fungi</taxon>
        <taxon>Dikarya</taxon>
        <taxon>Ascomycota</taxon>
        <taxon>Pezizomycotina</taxon>
        <taxon>Leotiomycetes</taxon>
        <taxon>Helotiales</taxon>
        <taxon>Sclerotiniaceae</taxon>
        <taxon>Botrytis</taxon>
    </lineage>
</organism>
<dbReference type="AlphaFoldDB" id="A0A8H6ATT3"/>